<dbReference type="InterPro" id="IPR008929">
    <property type="entry name" value="Chondroitin_lyas"/>
</dbReference>
<keyword evidence="6" id="KW-1185">Reference proteome</keyword>
<evidence type="ECO:0000256" key="3">
    <source>
        <dbReference type="SAM" id="SignalP"/>
    </source>
</evidence>
<dbReference type="Proteomes" id="UP001385499">
    <property type="component" value="Unassembled WGS sequence"/>
</dbReference>
<protein>
    <submittedName>
        <fullName evidence="5">Alginate lyase family protein</fullName>
    </submittedName>
</protein>
<feature type="signal peptide" evidence="3">
    <location>
        <begin position="1"/>
        <end position="23"/>
    </location>
</feature>
<feature type="domain" description="Alginate lyase" evidence="4">
    <location>
        <begin position="138"/>
        <end position="295"/>
    </location>
</feature>
<evidence type="ECO:0000256" key="2">
    <source>
        <dbReference type="ARBA" id="ARBA00023239"/>
    </source>
</evidence>
<dbReference type="Gene3D" id="1.50.10.100">
    <property type="entry name" value="Chondroitin AC/alginate lyase"/>
    <property type="match status" value="1"/>
</dbReference>
<gene>
    <name evidence="5" type="ORF">V6575_21590</name>
</gene>
<keyword evidence="2 5" id="KW-0456">Lyase</keyword>
<evidence type="ECO:0000313" key="6">
    <source>
        <dbReference type="Proteomes" id="UP001385499"/>
    </source>
</evidence>
<evidence type="ECO:0000256" key="1">
    <source>
        <dbReference type="ARBA" id="ARBA00022729"/>
    </source>
</evidence>
<organism evidence="5 6">
    <name type="scientific">Roseibium algae</name>
    <dbReference type="NCBI Taxonomy" id="3123038"/>
    <lineage>
        <taxon>Bacteria</taxon>
        <taxon>Pseudomonadati</taxon>
        <taxon>Pseudomonadota</taxon>
        <taxon>Alphaproteobacteria</taxon>
        <taxon>Hyphomicrobiales</taxon>
        <taxon>Stappiaceae</taxon>
        <taxon>Roseibium</taxon>
    </lineage>
</organism>
<evidence type="ECO:0000259" key="4">
    <source>
        <dbReference type="Pfam" id="PF05426"/>
    </source>
</evidence>
<proteinExistence type="predicted"/>
<name>A0ABU8TS96_9HYPH</name>
<keyword evidence="1 3" id="KW-0732">Signal</keyword>
<dbReference type="Pfam" id="PF05426">
    <property type="entry name" value="Alginate_lyase"/>
    <property type="match status" value="1"/>
</dbReference>
<evidence type="ECO:0000313" key="5">
    <source>
        <dbReference type="EMBL" id="MEJ8476683.1"/>
    </source>
</evidence>
<dbReference type="SUPFAM" id="SSF48230">
    <property type="entry name" value="Chondroitin AC/alginate lyase"/>
    <property type="match status" value="1"/>
</dbReference>
<dbReference type="GO" id="GO:0016829">
    <property type="term" value="F:lyase activity"/>
    <property type="evidence" value="ECO:0007669"/>
    <property type="project" value="UniProtKB-KW"/>
</dbReference>
<accession>A0ABU8TS96</accession>
<dbReference type="EMBL" id="JBAKIA010000024">
    <property type="protein sequence ID" value="MEJ8476683.1"/>
    <property type="molecule type" value="Genomic_DNA"/>
</dbReference>
<dbReference type="RefSeq" id="WP_340277392.1">
    <property type="nucleotide sequence ID" value="NZ_JBAKIA010000024.1"/>
</dbReference>
<dbReference type="InterPro" id="IPR008397">
    <property type="entry name" value="Alginate_lyase_dom"/>
</dbReference>
<reference evidence="5 6" key="1">
    <citation type="submission" date="2024-02" db="EMBL/GenBank/DDBJ databases">
        <title>Roseibium algae sp. nov., isolated from marine alga (Grateloupia sp.), showing potential in myo-inositol conversion.</title>
        <authorList>
            <person name="Wang Y."/>
        </authorList>
    </citation>
    <scope>NUCLEOTIDE SEQUENCE [LARGE SCALE GENOMIC DNA]</scope>
    <source>
        <strain evidence="5 6">H3510</strain>
    </source>
</reference>
<feature type="chain" id="PRO_5046985251" evidence="3">
    <location>
        <begin position="24"/>
        <end position="365"/>
    </location>
</feature>
<comment type="caution">
    <text evidence="5">The sequence shown here is derived from an EMBL/GenBank/DDBJ whole genome shotgun (WGS) entry which is preliminary data.</text>
</comment>
<sequence>MTLNVLKLLVFALGALSVSNVSASGYNLPFTPARHLEDNNGRFVCEEKLPQPVEKLELSSIYKDEDESRSTIDPKNKKRYEEAIAGTRAFLTFVTRSASNFTQTDGNRLDEAACALAALDLWARADALSDLKTRQSFLSTTRIIAGSAVAYMQVRSAARLLNFDTDRIERWLTRLAEETVPVYTESGERRSNLQNHRYWGGFAVAAVGVAVGRQDLLQFGYDSYKIGVCQVTEEGVLPLELDRKKKARDYHLHALAPLVMLASLTEANGYQAFALCDNGLQRLARFSLESIIDPSRMERLSGAQQVKLPKGKNGLTRGDRIAWLEVYLQKYPEDRAKYEGLFEGPLYASTLGGRISVVYSLDFRN</sequence>